<dbReference type="EMBL" id="RCMK01000049">
    <property type="protein sequence ID" value="KAG2951628.1"/>
    <property type="molecule type" value="Genomic_DNA"/>
</dbReference>
<evidence type="ECO:0000313" key="11">
    <source>
        <dbReference type="EMBL" id="RAW35526.1"/>
    </source>
</evidence>
<gene>
    <name evidence="11" type="ORF">PC110_g8203</name>
    <name evidence="6" type="ORF">PC113_g3007</name>
    <name evidence="7" type="ORF">PC115_g4344</name>
    <name evidence="8" type="ORF">PC117_g3445</name>
    <name evidence="9" type="ORF">PC118_g2766</name>
    <name evidence="10" type="ORF">PC129_g3292</name>
</gene>
<keyword evidence="3 5" id="KW-0964">Secreted</keyword>
<evidence type="ECO:0000256" key="5">
    <source>
        <dbReference type="RuleBase" id="RU367124"/>
    </source>
</evidence>
<dbReference type="Pfam" id="PF16810">
    <property type="entry name" value="RXLR"/>
    <property type="match status" value="1"/>
</dbReference>
<comment type="subcellular location">
    <subcellularLocation>
        <location evidence="1 5">Secreted</location>
    </subcellularLocation>
</comment>
<evidence type="ECO:0000313" key="7">
    <source>
        <dbReference type="EMBL" id="KAG2937205.1"/>
    </source>
</evidence>
<reference evidence="10" key="2">
    <citation type="submission" date="2018-05" db="EMBL/GenBank/DDBJ databases">
        <title>Effector identification in a new, highly contiguous assembly of the strawberry crown rot pathogen Phytophthora cactorum.</title>
        <authorList>
            <person name="Armitage A.D."/>
            <person name="Nellist C.F."/>
            <person name="Bates H."/>
            <person name="Vickerstaff R.J."/>
            <person name="Harrison R.J."/>
        </authorList>
    </citation>
    <scope>NUCLEOTIDE SEQUENCE</scope>
    <source>
        <strain evidence="6">15-7</strain>
        <strain evidence="7">4032</strain>
        <strain evidence="8">4040</strain>
        <strain evidence="9">P415</strain>
        <strain evidence="10">P421</strain>
    </source>
</reference>
<sequence length="137" mass="15641">MRWLIWTVLSTMFMLLSSTEVVSSTIPNPEIATKNSITVPVHAPSVEYYGNAKRSLRGNSNKISTSELKTEDEERGIMDSLVDKGINHLFKWLYTRGETPLSIRTKIMGEQNFLVDDYNKWWVQAQATGIMPTWRGS</sequence>
<dbReference type="AlphaFoldDB" id="A0A329SHD5"/>
<organism evidence="11 12">
    <name type="scientific">Phytophthora cactorum</name>
    <dbReference type="NCBI Taxonomy" id="29920"/>
    <lineage>
        <taxon>Eukaryota</taxon>
        <taxon>Sar</taxon>
        <taxon>Stramenopiles</taxon>
        <taxon>Oomycota</taxon>
        <taxon>Peronosporomycetes</taxon>
        <taxon>Peronosporales</taxon>
        <taxon>Peronosporaceae</taxon>
        <taxon>Phytophthora</taxon>
    </lineage>
</organism>
<evidence type="ECO:0000256" key="3">
    <source>
        <dbReference type="ARBA" id="ARBA00022525"/>
    </source>
</evidence>
<evidence type="ECO:0000313" key="12">
    <source>
        <dbReference type="Proteomes" id="UP000251314"/>
    </source>
</evidence>
<evidence type="ECO:0000313" key="8">
    <source>
        <dbReference type="EMBL" id="KAG2951628.1"/>
    </source>
</evidence>
<dbReference type="Proteomes" id="UP000251314">
    <property type="component" value="Unassembled WGS sequence"/>
</dbReference>
<evidence type="ECO:0000256" key="4">
    <source>
        <dbReference type="ARBA" id="ARBA00022729"/>
    </source>
</evidence>
<evidence type="ECO:0000256" key="1">
    <source>
        <dbReference type="ARBA" id="ARBA00004613"/>
    </source>
</evidence>
<dbReference type="VEuPathDB" id="FungiDB:PC110_g8203"/>
<dbReference type="InterPro" id="IPR031825">
    <property type="entry name" value="RXLR"/>
</dbReference>
<protein>
    <recommendedName>
        <fullName evidence="5">RxLR effector protein</fullName>
    </recommendedName>
</protein>
<keyword evidence="12" id="KW-1185">Reference proteome</keyword>
<evidence type="ECO:0000256" key="2">
    <source>
        <dbReference type="ARBA" id="ARBA00010400"/>
    </source>
</evidence>
<dbReference type="EMBL" id="RCMG01000043">
    <property type="protein sequence ID" value="KAG2866265.1"/>
    <property type="molecule type" value="Genomic_DNA"/>
</dbReference>
<feature type="chain" id="PRO_5044947959" description="RxLR effector protein" evidence="5">
    <location>
        <begin position="19"/>
        <end position="137"/>
    </location>
</feature>
<keyword evidence="4 5" id="KW-0732">Signal</keyword>
<dbReference type="Proteomes" id="UP000697107">
    <property type="component" value="Unassembled WGS sequence"/>
</dbReference>
<dbReference type="EMBL" id="RCML01000043">
    <property type="protein sequence ID" value="KAG2995876.1"/>
    <property type="molecule type" value="Genomic_DNA"/>
</dbReference>
<evidence type="ECO:0000313" key="10">
    <source>
        <dbReference type="EMBL" id="KAG3226128.1"/>
    </source>
</evidence>
<feature type="signal peptide" evidence="5">
    <location>
        <begin position="1"/>
        <end position="18"/>
    </location>
</feature>
<dbReference type="EMBL" id="RCMI01000082">
    <property type="protein sequence ID" value="KAG2937205.1"/>
    <property type="molecule type" value="Genomic_DNA"/>
</dbReference>
<comment type="function">
    <text evidence="5">Effector that suppresses plant defense responses during pathogen infection.</text>
</comment>
<dbReference type="Proteomes" id="UP000774804">
    <property type="component" value="Unassembled WGS sequence"/>
</dbReference>
<evidence type="ECO:0000313" key="6">
    <source>
        <dbReference type="EMBL" id="KAG2866265.1"/>
    </source>
</evidence>
<dbReference type="OrthoDB" id="126213at2759"/>
<evidence type="ECO:0000313" key="9">
    <source>
        <dbReference type="EMBL" id="KAG2995876.1"/>
    </source>
</evidence>
<dbReference type="EMBL" id="MJFZ01000166">
    <property type="protein sequence ID" value="RAW35526.1"/>
    <property type="molecule type" value="Genomic_DNA"/>
</dbReference>
<proteinExistence type="inferred from homology"/>
<accession>A0A329SHD5</accession>
<name>A0A329SHD5_9STRA</name>
<dbReference type="Proteomes" id="UP000736787">
    <property type="component" value="Unassembled WGS sequence"/>
</dbReference>
<comment type="similarity">
    <text evidence="2 5">Belongs to the RxLR effector family.</text>
</comment>
<comment type="domain">
    <text evidence="5">The RxLR-dEER motif acts to carry the protein into the host cell cytoplasm through binding to cell surface phosphatidylinositol-3-phosphate.</text>
</comment>
<dbReference type="Proteomes" id="UP000735874">
    <property type="component" value="Unassembled WGS sequence"/>
</dbReference>
<dbReference type="EMBL" id="RCMV01000066">
    <property type="protein sequence ID" value="KAG3226128.1"/>
    <property type="molecule type" value="Genomic_DNA"/>
</dbReference>
<comment type="caution">
    <text evidence="11">The sequence shown here is derived from an EMBL/GenBank/DDBJ whole genome shotgun (WGS) entry which is preliminary data.</text>
</comment>
<dbReference type="Proteomes" id="UP000760860">
    <property type="component" value="Unassembled WGS sequence"/>
</dbReference>
<reference evidence="11 12" key="1">
    <citation type="submission" date="2018-01" db="EMBL/GenBank/DDBJ databases">
        <title>Draft genome of the strawberry crown rot pathogen Phytophthora cactorum.</title>
        <authorList>
            <person name="Armitage A.D."/>
            <person name="Lysoe E."/>
            <person name="Nellist C.F."/>
            <person name="Harrison R.J."/>
            <person name="Brurberg M.B."/>
        </authorList>
    </citation>
    <scope>NUCLEOTIDE SEQUENCE [LARGE SCALE GENOMIC DNA]</scope>
    <source>
        <strain evidence="11 12">10300</strain>
    </source>
</reference>